<keyword evidence="3" id="KW-1185">Reference proteome</keyword>
<dbReference type="EMBL" id="CAKXAJ010023179">
    <property type="protein sequence ID" value="CAH2227579.1"/>
    <property type="molecule type" value="Genomic_DNA"/>
</dbReference>
<dbReference type="AlphaFoldDB" id="A0A8S4R2H1"/>
<dbReference type="OrthoDB" id="9948429at2759"/>
<feature type="non-terminal residue" evidence="2">
    <location>
        <position position="1"/>
    </location>
</feature>
<keyword evidence="1" id="KW-0175">Coiled coil</keyword>
<dbReference type="Proteomes" id="UP000838756">
    <property type="component" value="Unassembled WGS sequence"/>
</dbReference>
<name>A0A8S4R2H1_9NEOP</name>
<reference evidence="2" key="1">
    <citation type="submission" date="2022-03" db="EMBL/GenBank/DDBJ databases">
        <authorList>
            <person name="Lindestad O."/>
        </authorList>
    </citation>
    <scope>NUCLEOTIDE SEQUENCE</scope>
</reference>
<organism evidence="2 3">
    <name type="scientific">Pararge aegeria aegeria</name>
    <dbReference type="NCBI Taxonomy" id="348720"/>
    <lineage>
        <taxon>Eukaryota</taxon>
        <taxon>Metazoa</taxon>
        <taxon>Ecdysozoa</taxon>
        <taxon>Arthropoda</taxon>
        <taxon>Hexapoda</taxon>
        <taxon>Insecta</taxon>
        <taxon>Pterygota</taxon>
        <taxon>Neoptera</taxon>
        <taxon>Endopterygota</taxon>
        <taxon>Lepidoptera</taxon>
        <taxon>Glossata</taxon>
        <taxon>Ditrysia</taxon>
        <taxon>Papilionoidea</taxon>
        <taxon>Nymphalidae</taxon>
        <taxon>Satyrinae</taxon>
        <taxon>Satyrini</taxon>
        <taxon>Parargina</taxon>
        <taxon>Pararge</taxon>
    </lineage>
</organism>
<evidence type="ECO:0000313" key="2">
    <source>
        <dbReference type="EMBL" id="CAH2227579.1"/>
    </source>
</evidence>
<comment type="caution">
    <text evidence="2">The sequence shown here is derived from an EMBL/GenBank/DDBJ whole genome shotgun (WGS) entry which is preliminary data.</text>
</comment>
<accession>A0A8S4R2H1</accession>
<proteinExistence type="predicted"/>
<evidence type="ECO:0000256" key="1">
    <source>
        <dbReference type="SAM" id="Coils"/>
    </source>
</evidence>
<feature type="coiled-coil region" evidence="1">
    <location>
        <begin position="15"/>
        <end position="120"/>
    </location>
</feature>
<gene>
    <name evidence="2" type="primary">jg6315</name>
    <name evidence="2" type="ORF">PAEG_LOCUS7957</name>
</gene>
<evidence type="ECO:0000313" key="3">
    <source>
        <dbReference type="Proteomes" id="UP000838756"/>
    </source>
</evidence>
<sequence length="129" mass="15550">MTTLREELIRAKNTADEERFQKENNERKLKDLELKINNICNTGVMEVKDTRKFPSDEVENLKKQLRAMKEEVEELQTMTNEKTDEVQEYRVKYLQAQQQVEELRREIDVIEFDNKQVSDQIQIEIQKMK</sequence>
<protein>
    <submittedName>
        <fullName evidence="2">Jg6315 protein</fullName>
    </submittedName>
</protein>